<dbReference type="GO" id="GO:0005886">
    <property type="term" value="C:plasma membrane"/>
    <property type="evidence" value="ECO:0007669"/>
    <property type="project" value="TreeGrafter"/>
</dbReference>
<dbReference type="InterPro" id="IPR036259">
    <property type="entry name" value="MFS_trans_sf"/>
</dbReference>
<organism evidence="2 3">
    <name type="scientific">Sulfobacillus thermosulfidooxidans</name>
    <dbReference type="NCBI Taxonomy" id="28034"/>
    <lineage>
        <taxon>Bacteria</taxon>
        <taxon>Bacillati</taxon>
        <taxon>Bacillota</taxon>
        <taxon>Clostridia</taxon>
        <taxon>Eubacteriales</taxon>
        <taxon>Clostridiales Family XVII. Incertae Sedis</taxon>
        <taxon>Sulfobacillus</taxon>
    </lineage>
</organism>
<feature type="transmembrane region" description="Helical" evidence="1">
    <location>
        <begin position="36"/>
        <end position="54"/>
    </location>
</feature>
<dbReference type="AlphaFoldDB" id="A0A2T2WXA6"/>
<keyword evidence="1" id="KW-0472">Membrane</keyword>
<name>A0A2T2WXA6_SULTH</name>
<reference evidence="2 3" key="1">
    <citation type="journal article" date="2014" name="BMC Genomics">
        <title>Comparison of environmental and isolate Sulfobacillus genomes reveals diverse carbon, sulfur, nitrogen, and hydrogen metabolisms.</title>
        <authorList>
            <person name="Justice N.B."/>
            <person name="Norman A."/>
            <person name="Brown C.T."/>
            <person name="Singh A."/>
            <person name="Thomas B.C."/>
            <person name="Banfield J.F."/>
        </authorList>
    </citation>
    <scope>NUCLEOTIDE SEQUENCE [LARGE SCALE GENOMIC DNA]</scope>
    <source>
        <strain evidence="2">AMDSBA5</strain>
    </source>
</reference>
<feature type="transmembrane region" description="Helical" evidence="1">
    <location>
        <begin position="100"/>
        <end position="123"/>
    </location>
</feature>
<dbReference type="Pfam" id="PF13347">
    <property type="entry name" value="MFS_2"/>
    <property type="match status" value="1"/>
</dbReference>
<dbReference type="SUPFAM" id="SSF103473">
    <property type="entry name" value="MFS general substrate transporter"/>
    <property type="match status" value="1"/>
</dbReference>
<evidence type="ECO:0000256" key="1">
    <source>
        <dbReference type="SAM" id="Phobius"/>
    </source>
</evidence>
<feature type="transmembrane region" description="Helical" evidence="1">
    <location>
        <begin position="221"/>
        <end position="242"/>
    </location>
</feature>
<feature type="transmembrane region" description="Helical" evidence="1">
    <location>
        <begin position="346"/>
        <end position="371"/>
    </location>
</feature>
<comment type="caution">
    <text evidence="2">The sequence shown here is derived from an EMBL/GenBank/DDBJ whole genome shotgun (WGS) entry which is preliminary data.</text>
</comment>
<feature type="transmembrane region" description="Helical" evidence="1">
    <location>
        <begin position="283"/>
        <end position="301"/>
    </location>
</feature>
<feature type="transmembrane region" description="Helical" evidence="1">
    <location>
        <begin position="248"/>
        <end position="271"/>
    </location>
</feature>
<dbReference type="EMBL" id="PXYX01000018">
    <property type="protein sequence ID" value="PSR26875.1"/>
    <property type="molecule type" value="Genomic_DNA"/>
</dbReference>
<dbReference type="GO" id="GO:0015293">
    <property type="term" value="F:symporter activity"/>
    <property type="evidence" value="ECO:0007669"/>
    <property type="project" value="InterPro"/>
</dbReference>
<feature type="transmembrane region" description="Helical" evidence="1">
    <location>
        <begin position="307"/>
        <end position="325"/>
    </location>
</feature>
<dbReference type="PANTHER" id="PTHR11328:SF24">
    <property type="entry name" value="MAJOR FACILITATOR SUPERFAMILY (MFS) PROFILE DOMAIN-CONTAINING PROTEIN"/>
    <property type="match status" value="1"/>
</dbReference>
<gene>
    <name evidence="2" type="ORF">C7B47_09815</name>
</gene>
<dbReference type="InterPro" id="IPR039672">
    <property type="entry name" value="MFS_2"/>
</dbReference>
<feature type="transmembrane region" description="Helical" evidence="1">
    <location>
        <begin position="12"/>
        <end position="30"/>
    </location>
</feature>
<feature type="transmembrane region" description="Helical" evidence="1">
    <location>
        <begin position="144"/>
        <end position="161"/>
    </location>
</feature>
<feature type="transmembrane region" description="Helical" evidence="1">
    <location>
        <begin position="75"/>
        <end position="94"/>
    </location>
</feature>
<dbReference type="PANTHER" id="PTHR11328">
    <property type="entry name" value="MAJOR FACILITATOR SUPERFAMILY DOMAIN-CONTAINING PROTEIN"/>
    <property type="match status" value="1"/>
</dbReference>
<proteinExistence type="predicted"/>
<feature type="transmembrane region" description="Helical" evidence="1">
    <location>
        <begin position="167"/>
        <end position="186"/>
    </location>
</feature>
<feature type="transmembrane region" description="Helical" evidence="1">
    <location>
        <begin position="391"/>
        <end position="411"/>
    </location>
</feature>
<sequence>MIRPTWYALGNLGSNIFSQTFATFILFFYIDHLHAPLAGITLAMTIQSVWHAVLNPVIGQISDRTKSRYGRRIPYIAGMSIPLGLIFFLLWHPLVSQKELSLYFLIMVLLFDLTYLTVVLNWTSLFPEMFQTIGERTRAQSPRQIVGVIALLIGVASPPLLYGHWGWTVMGAILSGIGTLGFLLSLHGSHERVHAPSSSARFSLIQSWNVLKEFKGFRRFLLMNFLIQLTLGLVPAVLPFYAKYVLHLSHGILSILLASIFVIALFCIVPWTHIIERIGSHQGIRWTIGLLAVGLLPFLLLGNLPGIFGGAVVLGAGLGGFLVLADVLMAEVIDWDAHEGNIRREGLFYGINGFILRLGVSIQAVLLYIVLHSTGFKPNPTGVASIAVQDGFRLLMGFIPLVFLFLAYIVIRRYDVPPSPFTLGSD</sequence>
<accession>A0A2T2WXA6</accession>
<protein>
    <submittedName>
        <fullName evidence="2">MFS transporter</fullName>
    </submittedName>
</protein>
<evidence type="ECO:0000313" key="2">
    <source>
        <dbReference type="EMBL" id="PSR26875.1"/>
    </source>
</evidence>
<dbReference type="Proteomes" id="UP000242705">
    <property type="component" value="Unassembled WGS sequence"/>
</dbReference>
<evidence type="ECO:0000313" key="3">
    <source>
        <dbReference type="Proteomes" id="UP000242705"/>
    </source>
</evidence>
<keyword evidence="1" id="KW-1133">Transmembrane helix</keyword>
<keyword evidence="1" id="KW-0812">Transmembrane</keyword>
<dbReference type="GO" id="GO:0008643">
    <property type="term" value="P:carbohydrate transport"/>
    <property type="evidence" value="ECO:0007669"/>
    <property type="project" value="InterPro"/>
</dbReference>
<dbReference type="Gene3D" id="1.20.1250.20">
    <property type="entry name" value="MFS general substrate transporter like domains"/>
    <property type="match status" value="2"/>
</dbReference>